<evidence type="ECO:0000313" key="4">
    <source>
        <dbReference type="WBParaSite" id="HPBE_0000164901-mRNA-1"/>
    </source>
</evidence>
<reference evidence="2 3" key="1">
    <citation type="submission" date="2018-11" db="EMBL/GenBank/DDBJ databases">
        <authorList>
            <consortium name="Pathogen Informatics"/>
        </authorList>
    </citation>
    <scope>NUCLEOTIDE SEQUENCE [LARGE SCALE GENOMIC DNA]</scope>
</reference>
<protein>
    <submittedName>
        <fullName evidence="4">Non-structural maintenance of chromosomes element 4</fullName>
    </submittedName>
</protein>
<proteinExistence type="predicted"/>
<name>A0A183F657_HELPZ</name>
<organism evidence="3 4">
    <name type="scientific">Heligmosomoides polygyrus</name>
    <name type="common">Parasitic roundworm</name>
    <dbReference type="NCBI Taxonomy" id="6339"/>
    <lineage>
        <taxon>Eukaryota</taxon>
        <taxon>Metazoa</taxon>
        <taxon>Ecdysozoa</taxon>
        <taxon>Nematoda</taxon>
        <taxon>Chromadorea</taxon>
        <taxon>Rhabditida</taxon>
        <taxon>Rhabditina</taxon>
        <taxon>Rhabditomorpha</taxon>
        <taxon>Strongyloidea</taxon>
        <taxon>Heligmosomidae</taxon>
        <taxon>Heligmosomoides</taxon>
    </lineage>
</organism>
<gene>
    <name evidence="2" type="ORF">HPBE_LOCUS1650</name>
</gene>
<dbReference type="OrthoDB" id="5864339at2759"/>
<dbReference type="Proteomes" id="UP000050761">
    <property type="component" value="Unassembled WGS sequence"/>
</dbReference>
<evidence type="ECO:0000313" key="2">
    <source>
        <dbReference type="EMBL" id="VDO20468.1"/>
    </source>
</evidence>
<accession>A0A183F657</accession>
<feature type="compositionally biased region" description="Low complexity" evidence="1">
    <location>
        <begin position="47"/>
        <end position="67"/>
    </location>
</feature>
<feature type="region of interest" description="Disordered" evidence="1">
    <location>
        <begin position="19"/>
        <end position="73"/>
    </location>
</feature>
<evidence type="ECO:0000256" key="1">
    <source>
        <dbReference type="SAM" id="MobiDB-lite"/>
    </source>
</evidence>
<dbReference type="EMBL" id="UZAH01001939">
    <property type="protein sequence ID" value="VDO20468.1"/>
    <property type="molecule type" value="Genomic_DNA"/>
</dbReference>
<accession>A0A3P7WRU7</accession>
<reference evidence="4" key="2">
    <citation type="submission" date="2019-09" db="UniProtKB">
        <authorList>
            <consortium name="WormBaseParasite"/>
        </authorList>
    </citation>
    <scope>IDENTIFICATION</scope>
</reference>
<dbReference type="AlphaFoldDB" id="A0A183F657"/>
<dbReference type="WBParaSite" id="HPBE_0000164901-mRNA-1">
    <property type="protein sequence ID" value="HPBE_0000164901-mRNA-1"/>
    <property type="gene ID" value="HPBE_0000164901"/>
</dbReference>
<keyword evidence="3" id="KW-1185">Reference proteome</keyword>
<sequence length="247" mass="27557">MPSLNDSELARLEKELLDDVEVPTRSMGPRIDETGDSTFGRKRRKYSCSSSSSSTCSEPSCSSYSSSDTEDPCEQDILRNARAEELKKIYKPESPLASSPIPKKIDFVGAVKKAPEIARIEYKKLRGRVDINAKFLEHFNKCAAVVYGGTEKRVNFYDRLLLSSGLAAPPALDEGLPRKSFRVQVDEAALFADMEVLLNALNLMAIARGESLEGRQPRADLYLEQAREVLSFGIEDNLNRRREGFLS</sequence>
<evidence type="ECO:0000313" key="3">
    <source>
        <dbReference type="Proteomes" id="UP000050761"/>
    </source>
</evidence>